<sequence length="91" mass="10094">MKTREAHQPVRSRARRLLGRKVSVEAMVEFGLWLAIPHILIGLGYSLLRYETITALEKQLQPLLPAAADLVAFGLVASLWPLFAVVPDLCS</sequence>
<dbReference type="KEGG" id="marz:MARA_24130"/>
<keyword evidence="1" id="KW-0472">Membrane</keyword>
<keyword evidence="3" id="KW-1185">Reference proteome</keyword>
<reference evidence="2 3" key="1">
    <citation type="journal article" date="2019" name="Emerg. Microbes Infect.">
        <title>Comprehensive subspecies identification of 175 nontuberculous mycobacteria species based on 7547 genomic profiles.</title>
        <authorList>
            <person name="Matsumoto Y."/>
            <person name="Kinjo T."/>
            <person name="Motooka D."/>
            <person name="Nabeya D."/>
            <person name="Jung N."/>
            <person name="Uechi K."/>
            <person name="Horii T."/>
            <person name="Iida T."/>
            <person name="Fujita J."/>
            <person name="Nakamura S."/>
        </authorList>
    </citation>
    <scope>NUCLEOTIDE SEQUENCE [LARGE SCALE GENOMIC DNA]</scope>
    <source>
        <strain evidence="2 3">JCM 18538</strain>
    </source>
</reference>
<gene>
    <name evidence="2" type="ORF">MARA_24130</name>
</gene>
<evidence type="ECO:0000313" key="2">
    <source>
        <dbReference type="EMBL" id="BBY48945.1"/>
    </source>
</evidence>
<dbReference type="RefSeq" id="WP_235887496.1">
    <property type="nucleotide sequence ID" value="NZ_AP022593.1"/>
</dbReference>
<organism evidence="2 3">
    <name type="scientific">Mycolicibacterium arabiense</name>
    <dbReference type="NCBI Taxonomy" id="1286181"/>
    <lineage>
        <taxon>Bacteria</taxon>
        <taxon>Bacillati</taxon>
        <taxon>Actinomycetota</taxon>
        <taxon>Actinomycetes</taxon>
        <taxon>Mycobacteriales</taxon>
        <taxon>Mycobacteriaceae</taxon>
        <taxon>Mycolicibacterium</taxon>
    </lineage>
</organism>
<name>A0A7I7RYX4_9MYCO</name>
<dbReference type="AlphaFoldDB" id="A0A7I7RYX4"/>
<dbReference type="Proteomes" id="UP000467428">
    <property type="component" value="Chromosome"/>
</dbReference>
<keyword evidence="1" id="KW-1133">Transmembrane helix</keyword>
<feature type="transmembrane region" description="Helical" evidence="1">
    <location>
        <begin position="30"/>
        <end position="48"/>
    </location>
</feature>
<proteinExistence type="predicted"/>
<geneLocation type="plasmid" evidence="3">
    <name>pjcm18538 dna</name>
</geneLocation>
<accession>A0A7I7RYX4</accession>
<feature type="transmembrane region" description="Helical" evidence="1">
    <location>
        <begin position="60"/>
        <end position="83"/>
    </location>
</feature>
<evidence type="ECO:0000313" key="3">
    <source>
        <dbReference type="Proteomes" id="UP000467428"/>
    </source>
</evidence>
<evidence type="ECO:0000256" key="1">
    <source>
        <dbReference type="SAM" id="Phobius"/>
    </source>
</evidence>
<protein>
    <submittedName>
        <fullName evidence="2">Uncharacterized protein</fullName>
    </submittedName>
</protein>
<keyword evidence="1" id="KW-0812">Transmembrane</keyword>
<dbReference type="EMBL" id="AP022593">
    <property type="protein sequence ID" value="BBY48945.1"/>
    <property type="molecule type" value="Genomic_DNA"/>
</dbReference>